<keyword evidence="1" id="KW-0812">Transmembrane</keyword>
<evidence type="ECO:0000256" key="1">
    <source>
        <dbReference type="SAM" id="Phobius"/>
    </source>
</evidence>
<accession>A0A1H3JT49</accession>
<dbReference type="EMBL" id="FNPH01000002">
    <property type="protein sequence ID" value="SDY43096.1"/>
    <property type="molecule type" value="Genomic_DNA"/>
</dbReference>
<evidence type="ECO:0000313" key="2">
    <source>
        <dbReference type="EMBL" id="SDY43096.1"/>
    </source>
</evidence>
<name>A0A1H3JT49_9ACTN</name>
<keyword evidence="1" id="KW-0472">Membrane</keyword>
<keyword evidence="1" id="KW-1133">Transmembrane helix</keyword>
<protein>
    <submittedName>
        <fullName evidence="2">Uncharacterized protein</fullName>
    </submittedName>
</protein>
<dbReference type="Proteomes" id="UP000242415">
    <property type="component" value="Unassembled WGS sequence"/>
</dbReference>
<keyword evidence="3" id="KW-1185">Reference proteome</keyword>
<proteinExistence type="predicted"/>
<feature type="transmembrane region" description="Helical" evidence="1">
    <location>
        <begin position="25"/>
        <end position="47"/>
    </location>
</feature>
<dbReference type="AlphaFoldDB" id="A0A1H3JT49"/>
<evidence type="ECO:0000313" key="3">
    <source>
        <dbReference type="Proteomes" id="UP000242415"/>
    </source>
</evidence>
<gene>
    <name evidence="2" type="ORF">SAMN05444365_102241</name>
</gene>
<organism evidence="2 3">
    <name type="scientific">Micromonospora pattaloongensis</name>
    <dbReference type="NCBI Taxonomy" id="405436"/>
    <lineage>
        <taxon>Bacteria</taxon>
        <taxon>Bacillati</taxon>
        <taxon>Actinomycetota</taxon>
        <taxon>Actinomycetes</taxon>
        <taxon>Micromonosporales</taxon>
        <taxon>Micromonosporaceae</taxon>
        <taxon>Micromonospora</taxon>
    </lineage>
</organism>
<reference evidence="3" key="1">
    <citation type="submission" date="2016-10" db="EMBL/GenBank/DDBJ databases">
        <authorList>
            <person name="Varghese N."/>
            <person name="Submissions S."/>
        </authorList>
    </citation>
    <scope>NUCLEOTIDE SEQUENCE [LARGE SCALE GENOMIC DNA]</scope>
    <source>
        <strain evidence="3">DSM 45245</strain>
    </source>
</reference>
<sequence>MAEDVDNVRAGTGGVAPAGAKAGEVLAIGALFVTLAPAVMEGVMAVVSSWLSRQPSDVEVDIDGHRFRGPVTRSQRDELVAAYLQRLDRTP</sequence>